<dbReference type="Pfam" id="PF02913">
    <property type="entry name" value="FAD-oxidase_C"/>
    <property type="match status" value="1"/>
</dbReference>
<protein>
    <recommendedName>
        <fullName evidence="4">FAD-binding oxidoreductase/transferase type 4 C-terminal domain-containing protein</fullName>
    </recommendedName>
</protein>
<evidence type="ECO:0000259" key="4">
    <source>
        <dbReference type="Pfam" id="PF02913"/>
    </source>
</evidence>
<dbReference type="Proteomes" id="UP000290540">
    <property type="component" value="Unassembled WGS sequence"/>
</dbReference>
<evidence type="ECO:0000256" key="1">
    <source>
        <dbReference type="ARBA" id="ARBA00022630"/>
    </source>
</evidence>
<dbReference type="GO" id="GO:0050660">
    <property type="term" value="F:flavin adenine dinucleotide binding"/>
    <property type="evidence" value="ECO:0007669"/>
    <property type="project" value="InterPro"/>
</dbReference>
<accession>A0A4Q2V1C3</accession>
<dbReference type="InterPro" id="IPR016170">
    <property type="entry name" value="Cytok_DH_C_sf"/>
</dbReference>
<evidence type="ECO:0000313" key="6">
    <source>
        <dbReference type="Proteomes" id="UP000290540"/>
    </source>
</evidence>
<dbReference type="Gene3D" id="3.30.465.10">
    <property type="match status" value="1"/>
</dbReference>
<dbReference type="Gene3D" id="3.40.462.10">
    <property type="entry name" value="FAD-linked oxidases, C-terminal domain"/>
    <property type="match status" value="2"/>
</dbReference>
<reference evidence="5 6" key="1">
    <citation type="submission" date="2016-12" db="EMBL/GenBank/DDBJ databases">
        <title>Draft genome sequence of Fusarium oxysporum causing rot on Narcissus.</title>
        <authorList>
            <person name="Armitage A.D."/>
            <person name="Taylor A."/>
            <person name="Clarkson J.P."/>
            <person name="Harrison R.J."/>
            <person name="Jackson A.C."/>
        </authorList>
    </citation>
    <scope>NUCLEOTIDE SEQUENCE [LARGE SCALE GENOMIC DNA]</scope>
    <source>
        <strain evidence="5 6">N139</strain>
    </source>
</reference>
<feature type="region of interest" description="Disordered" evidence="3">
    <location>
        <begin position="31"/>
        <end position="51"/>
    </location>
</feature>
<evidence type="ECO:0000256" key="3">
    <source>
        <dbReference type="SAM" id="MobiDB-lite"/>
    </source>
</evidence>
<dbReference type="AlphaFoldDB" id="A0A4Q2V1C3"/>
<sequence length="351" mass="39291">MPTNGVQYLINCRDPTSKVVLPDVTLVRTGMGALPNPDADPNAPPHEQEPNSAWQLFNYGFGPYNDGIFTQSSLGIVVKMGIWLMVNPGGYQSNLITIPKDEDLHQAIEIIRPLRTSMVLQNVPTVRHVLLDAAVMGSRDKFTTSKKPLNDKELDEISEKLNLGRWNIYRALYGPEPIRKVMWEVVKDAFSAIPGANNWLPNGAHLFFSPIAKVTGDDAVAQYALTRKRCEEAGFDFIGTFVVGMREMHHTVCLVFDRLDPEPCRRAHALIRQLIDDAAKKGWGEYRTHLALMDQIAQTYNFNNNAQMHLNTTIKNALDPKGILPPDKNGIWPSGYNAKDFALSPQRSTKL</sequence>
<dbReference type="InterPro" id="IPR016164">
    <property type="entry name" value="FAD-linked_Oxase-like_C"/>
</dbReference>
<feature type="domain" description="FAD-binding oxidoreductase/transferase type 4 C-terminal" evidence="4">
    <location>
        <begin position="181"/>
        <end position="328"/>
    </location>
</feature>
<dbReference type="InterPro" id="IPR016171">
    <property type="entry name" value="Vanillyl_alc_oxidase_C-sub2"/>
</dbReference>
<dbReference type="EMBL" id="MQTW01000337">
    <property type="protein sequence ID" value="RYC80671.1"/>
    <property type="molecule type" value="Genomic_DNA"/>
</dbReference>
<gene>
    <name evidence="5" type="ORF">BFJ63_vAg16447</name>
</gene>
<proteinExistence type="predicted"/>
<dbReference type="Gene3D" id="1.10.45.10">
    <property type="entry name" value="Vanillyl-alcohol Oxidase, Chain A, domain 4"/>
    <property type="match status" value="1"/>
</dbReference>
<dbReference type="GO" id="GO:0003824">
    <property type="term" value="F:catalytic activity"/>
    <property type="evidence" value="ECO:0007669"/>
    <property type="project" value="InterPro"/>
</dbReference>
<organism evidence="5 6">
    <name type="scientific">Fusarium oxysporum f. sp. narcissi</name>
    <dbReference type="NCBI Taxonomy" id="451672"/>
    <lineage>
        <taxon>Eukaryota</taxon>
        <taxon>Fungi</taxon>
        <taxon>Dikarya</taxon>
        <taxon>Ascomycota</taxon>
        <taxon>Pezizomycotina</taxon>
        <taxon>Sordariomycetes</taxon>
        <taxon>Hypocreomycetidae</taxon>
        <taxon>Hypocreales</taxon>
        <taxon>Nectriaceae</taxon>
        <taxon>Fusarium</taxon>
        <taxon>Fusarium oxysporum species complex</taxon>
    </lineage>
</organism>
<dbReference type="InterPro" id="IPR016169">
    <property type="entry name" value="FAD-bd_PCMH_sub2"/>
</dbReference>
<dbReference type="SUPFAM" id="SSF55103">
    <property type="entry name" value="FAD-linked oxidases, C-terminal domain"/>
    <property type="match status" value="1"/>
</dbReference>
<evidence type="ECO:0000313" key="5">
    <source>
        <dbReference type="EMBL" id="RYC80671.1"/>
    </source>
</evidence>
<keyword evidence="2" id="KW-0274">FAD</keyword>
<name>A0A4Q2V1C3_FUSOX</name>
<evidence type="ECO:0000256" key="2">
    <source>
        <dbReference type="ARBA" id="ARBA00022827"/>
    </source>
</evidence>
<dbReference type="InterPro" id="IPR004113">
    <property type="entry name" value="FAD-bd_oxidored_4_C"/>
</dbReference>
<comment type="caution">
    <text evidence="5">The sequence shown here is derived from an EMBL/GenBank/DDBJ whole genome shotgun (WGS) entry which is preliminary data.</text>
</comment>
<keyword evidence="1" id="KW-0285">Flavoprotein</keyword>